<protein>
    <submittedName>
        <fullName evidence="1">Uncharacterized protein</fullName>
    </submittedName>
</protein>
<proteinExistence type="predicted"/>
<evidence type="ECO:0000313" key="2">
    <source>
        <dbReference type="Proteomes" id="UP001149860"/>
    </source>
</evidence>
<organism evidence="1 2">
    <name type="scientific">Lentilactobacillus terminaliae</name>
    <dbReference type="NCBI Taxonomy" id="3003483"/>
    <lineage>
        <taxon>Bacteria</taxon>
        <taxon>Bacillati</taxon>
        <taxon>Bacillota</taxon>
        <taxon>Bacilli</taxon>
        <taxon>Lactobacillales</taxon>
        <taxon>Lactobacillaceae</taxon>
        <taxon>Lentilactobacillus</taxon>
    </lineage>
</organism>
<keyword evidence="2" id="KW-1185">Reference proteome</keyword>
<dbReference type="Proteomes" id="UP001149860">
    <property type="component" value="Chromosome"/>
</dbReference>
<dbReference type="EMBL" id="CP168151">
    <property type="protein sequence ID" value="XFD39463.1"/>
    <property type="molecule type" value="Genomic_DNA"/>
</dbReference>
<accession>A0ACD5DE94</accession>
<sequence>MDIVIVITYFEYGRQFFPEKAKRYFISFSILTFLSCLAIQLAFYFSFAPIAAAKYSAYLQNAAMSILFVNMLFMRPNTRGQSITVAVAKWLGTLPPTLLMGVVQSTNYYIIICDVICSIFDLIYIYFIAQFKRESNRTGT</sequence>
<reference evidence="1" key="1">
    <citation type="submission" date="2024-08" db="EMBL/GenBank/DDBJ databases">
        <title>Lentilactobacillus sp. nov., isolated from tree bark.</title>
        <authorList>
            <person name="Phuengjayaem S."/>
            <person name="Tanasupawat S."/>
        </authorList>
    </citation>
    <scope>NUCLEOTIDE SEQUENCE</scope>
    <source>
        <strain evidence="1">SPB1-3</strain>
    </source>
</reference>
<evidence type="ECO:0000313" key="1">
    <source>
        <dbReference type="EMBL" id="XFD39463.1"/>
    </source>
</evidence>
<gene>
    <name evidence="1" type="ORF">O0236_008680</name>
</gene>
<name>A0ACD5DE94_9LACO</name>